<evidence type="ECO:0000256" key="1">
    <source>
        <dbReference type="SAM" id="SignalP"/>
    </source>
</evidence>
<name>A0ABW4IE85_9SPHI</name>
<feature type="chain" id="PRO_5046636692" evidence="1">
    <location>
        <begin position="20"/>
        <end position="621"/>
    </location>
</feature>
<dbReference type="EMBL" id="JBHUDG010000012">
    <property type="protein sequence ID" value="MFD1629916.1"/>
    <property type="molecule type" value="Genomic_DNA"/>
</dbReference>
<dbReference type="NCBIfam" id="TIGR04183">
    <property type="entry name" value="Por_Secre_tail"/>
    <property type="match status" value="1"/>
</dbReference>
<protein>
    <submittedName>
        <fullName evidence="2">T9SS type A sorting domain-containing protein</fullName>
    </submittedName>
</protein>
<dbReference type="Proteomes" id="UP001597118">
    <property type="component" value="Unassembled WGS sequence"/>
</dbReference>
<organism evidence="2 3">
    <name type="scientific">Pseudopedobacter beijingensis</name>
    <dbReference type="NCBI Taxonomy" id="1207056"/>
    <lineage>
        <taxon>Bacteria</taxon>
        <taxon>Pseudomonadati</taxon>
        <taxon>Bacteroidota</taxon>
        <taxon>Sphingobacteriia</taxon>
        <taxon>Sphingobacteriales</taxon>
        <taxon>Sphingobacteriaceae</taxon>
        <taxon>Pseudopedobacter</taxon>
    </lineage>
</organism>
<proteinExistence type="predicted"/>
<dbReference type="InterPro" id="IPR026444">
    <property type="entry name" value="Secre_tail"/>
</dbReference>
<keyword evidence="1" id="KW-0732">Signal</keyword>
<keyword evidence="3" id="KW-1185">Reference proteome</keyword>
<evidence type="ECO:0000313" key="3">
    <source>
        <dbReference type="Proteomes" id="UP001597118"/>
    </source>
</evidence>
<dbReference type="RefSeq" id="WP_379662294.1">
    <property type="nucleotide sequence ID" value="NZ_JBHUDG010000012.1"/>
</dbReference>
<reference evidence="3" key="1">
    <citation type="journal article" date="2019" name="Int. J. Syst. Evol. Microbiol.">
        <title>The Global Catalogue of Microorganisms (GCM) 10K type strain sequencing project: providing services to taxonomists for standard genome sequencing and annotation.</title>
        <authorList>
            <consortium name="The Broad Institute Genomics Platform"/>
            <consortium name="The Broad Institute Genome Sequencing Center for Infectious Disease"/>
            <person name="Wu L."/>
            <person name="Ma J."/>
        </authorList>
    </citation>
    <scope>NUCLEOTIDE SEQUENCE [LARGE SCALE GENOMIC DNA]</scope>
    <source>
        <strain evidence="3">CCUG 53762</strain>
    </source>
</reference>
<sequence>MKKILLFISLCFSMGLVEAQVSPLVAWQFSTPSATGKEVNGYISTLTDIGVEQSELTRGPGLVFSPAGYAKSYSSVSKTWSDLYLPLPIPAPDPLPATTRQQAYEFGDYFQITFKVKPGYAVSLSAIDLKLRGTAGGAKNYRWAYSLNNSTFTDIGTEDVVYSPVSTDGAVQAPVTLNTVSELQNLTSADNVIFRIYLWGNTSEGGANAIGRYNTATDLTPSLAIRGVVSHSNISNLLVWNFNKAKAGAATDGKEAFVNATSVNPNLNTSQLIRGTGISIPTTSFGSSINGSFPNWATPSTATFLTAQANEEYYEFEVSSNETDKFISLFNLNARVRRTGGGAPNYRWMYSVDDAEFIAIGSDLSVVPSDHGYALPTVELSAISALRNIPSSSKVRFRVYFWGATSAGGVTAMGGVSPYEATNNEFYNGLELRGMITDTPLPVSLISFTAKPQGATVNLNWSTASETENSHFDITRSADGKVFELMATEKGNGTTKNVSNYKFTDFYPLLGVNYYQLRQVDFNGKSSLSKIEAVNFSLDTRKFLAYTSENQVGVKLSVYTETAENVKVVISNMKGEEISKDSFKLIKGNNSFHLPAQLSSGIYVARLFSENGNLSAKFVKE</sequence>
<accession>A0ABW4IE85</accession>
<evidence type="ECO:0000313" key="2">
    <source>
        <dbReference type="EMBL" id="MFD1629916.1"/>
    </source>
</evidence>
<gene>
    <name evidence="2" type="ORF">ACFSAH_08510</name>
</gene>
<comment type="caution">
    <text evidence="2">The sequence shown here is derived from an EMBL/GenBank/DDBJ whole genome shotgun (WGS) entry which is preliminary data.</text>
</comment>
<feature type="signal peptide" evidence="1">
    <location>
        <begin position="1"/>
        <end position="19"/>
    </location>
</feature>